<keyword evidence="2" id="KW-0057">Aromatic amino acid biosynthesis</keyword>
<dbReference type="SUPFAM" id="SSF53223">
    <property type="entry name" value="Aminoacid dehydrogenase-like, N-terminal domain"/>
    <property type="match status" value="1"/>
</dbReference>
<dbReference type="Gene3D" id="3.40.50.720">
    <property type="entry name" value="NAD(P)-binding Rossmann-like Domain"/>
    <property type="match status" value="1"/>
</dbReference>
<dbReference type="InterPro" id="IPR022893">
    <property type="entry name" value="Shikimate_DH_fam"/>
</dbReference>
<dbReference type="PANTHER" id="PTHR21089:SF1">
    <property type="entry name" value="BIFUNCTIONAL 3-DEHYDROQUINATE DEHYDRATASE_SHIKIMATE DEHYDROGENASE, CHLOROPLASTIC"/>
    <property type="match status" value="1"/>
</dbReference>
<name>A0A4Y3UPL7_9MICO</name>
<evidence type="ECO:0000313" key="4">
    <source>
        <dbReference type="EMBL" id="TQN00542.1"/>
    </source>
</evidence>
<comment type="caution">
    <text evidence="4">The sequence shown here is derived from an EMBL/GenBank/DDBJ whole genome shotgun (WGS) entry which is preliminary data.</text>
</comment>
<dbReference type="GO" id="GO:0019632">
    <property type="term" value="P:shikimate metabolic process"/>
    <property type="evidence" value="ECO:0007669"/>
    <property type="project" value="TreeGrafter"/>
</dbReference>
<keyword evidence="2" id="KW-0028">Amino-acid biosynthesis</keyword>
<dbReference type="InterPro" id="IPR013708">
    <property type="entry name" value="Shikimate_DH-bd_N"/>
</dbReference>
<accession>A0A4Y3UPL7</accession>
<organism evidence="4 5">
    <name type="scientific">Microbacterium lacticum</name>
    <dbReference type="NCBI Taxonomy" id="33885"/>
    <lineage>
        <taxon>Bacteria</taxon>
        <taxon>Bacillati</taxon>
        <taxon>Actinomycetota</taxon>
        <taxon>Actinomycetes</taxon>
        <taxon>Micrococcales</taxon>
        <taxon>Microbacteriaceae</taxon>
        <taxon>Microbacterium</taxon>
    </lineage>
</organism>
<dbReference type="GO" id="GO:0004764">
    <property type="term" value="F:shikimate 3-dehydrogenase (NADP+) activity"/>
    <property type="evidence" value="ECO:0007669"/>
    <property type="project" value="InterPro"/>
</dbReference>
<dbReference type="SUPFAM" id="SSF51735">
    <property type="entry name" value="NAD(P)-binding Rossmann-fold domains"/>
    <property type="match status" value="1"/>
</dbReference>
<evidence type="ECO:0000256" key="1">
    <source>
        <dbReference type="ARBA" id="ARBA00004871"/>
    </source>
</evidence>
<dbReference type="EMBL" id="VFPS01000001">
    <property type="protein sequence ID" value="TQN00542.1"/>
    <property type="molecule type" value="Genomic_DNA"/>
</dbReference>
<dbReference type="Pfam" id="PF08501">
    <property type="entry name" value="Shikimate_dh_N"/>
    <property type="match status" value="1"/>
</dbReference>
<evidence type="ECO:0000256" key="2">
    <source>
        <dbReference type="ARBA" id="ARBA00023141"/>
    </source>
</evidence>
<comment type="pathway">
    <text evidence="1">Metabolic intermediate biosynthesis; chorismate biosynthesis; chorismate from D-erythrose 4-phosphate and phosphoenolpyruvate: step 4/7.</text>
</comment>
<dbReference type="AlphaFoldDB" id="A0A4Y3UPL7"/>
<dbReference type="GO" id="GO:0005829">
    <property type="term" value="C:cytosol"/>
    <property type="evidence" value="ECO:0007669"/>
    <property type="project" value="TreeGrafter"/>
</dbReference>
<dbReference type="RefSeq" id="WP_141380677.1">
    <property type="nucleotide sequence ID" value="NZ_BJNA01000029.1"/>
</dbReference>
<protein>
    <submittedName>
        <fullName evidence="4">Shikimate dehydrogenase</fullName>
    </submittedName>
</protein>
<gene>
    <name evidence="4" type="ORF">FHX68_0646</name>
</gene>
<keyword evidence="5" id="KW-1185">Reference proteome</keyword>
<feature type="domain" description="Shikimate dehydrogenase substrate binding N-terminal" evidence="3">
    <location>
        <begin position="21"/>
        <end position="102"/>
    </location>
</feature>
<evidence type="ECO:0000313" key="5">
    <source>
        <dbReference type="Proteomes" id="UP000319804"/>
    </source>
</evidence>
<dbReference type="GO" id="GO:0009073">
    <property type="term" value="P:aromatic amino acid family biosynthetic process"/>
    <property type="evidence" value="ECO:0007669"/>
    <property type="project" value="UniProtKB-KW"/>
</dbReference>
<dbReference type="InterPro" id="IPR036291">
    <property type="entry name" value="NAD(P)-bd_dom_sf"/>
</dbReference>
<dbReference type="PANTHER" id="PTHR21089">
    <property type="entry name" value="SHIKIMATE DEHYDROGENASE"/>
    <property type="match status" value="1"/>
</dbReference>
<sequence>MTATTADAPGTPGAEASVLEVWGDPIAHSLSPRLHAAAYRELGWAWQYGRRRVAADEFAAEIAGLGLAYRGLSITFPLKAEAFAAATRLDETSVLTGAANTLVLRGGERLGFNTDVDGLVADLTEQGVAGLAEARIVGAGATATSALVALARLGADRVEVLARRPEAAAPLVGLGERLGVGISVATLLGSDGGPVPLTLSTLPGGAELPADAAARLAGDGGLLYDVVYGHWPTVLADAWQRAGAPAVDGRGMLLQQAVRQIRAFATGEVTEPLPREQDVVAVMRSALMED</sequence>
<reference evidence="4 5" key="1">
    <citation type="submission" date="2019-06" db="EMBL/GenBank/DDBJ databases">
        <title>Sequencing the genomes of 1000 actinobacteria strains.</title>
        <authorList>
            <person name="Klenk H.-P."/>
        </authorList>
    </citation>
    <scope>NUCLEOTIDE SEQUENCE [LARGE SCALE GENOMIC DNA]</scope>
    <source>
        <strain evidence="4 5">DSM 20427</strain>
    </source>
</reference>
<evidence type="ECO:0000259" key="3">
    <source>
        <dbReference type="Pfam" id="PF08501"/>
    </source>
</evidence>
<dbReference type="Proteomes" id="UP000319804">
    <property type="component" value="Unassembled WGS sequence"/>
</dbReference>
<dbReference type="GO" id="GO:0050661">
    <property type="term" value="F:NADP binding"/>
    <property type="evidence" value="ECO:0007669"/>
    <property type="project" value="TreeGrafter"/>
</dbReference>
<dbReference type="GO" id="GO:0009423">
    <property type="term" value="P:chorismate biosynthetic process"/>
    <property type="evidence" value="ECO:0007669"/>
    <property type="project" value="TreeGrafter"/>
</dbReference>
<dbReference type="InterPro" id="IPR046346">
    <property type="entry name" value="Aminoacid_DH-like_N_sf"/>
</dbReference>
<proteinExistence type="predicted"/>
<dbReference type="Gene3D" id="3.40.50.10860">
    <property type="entry name" value="Leucine Dehydrogenase, chain A, domain 1"/>
    <property type="match status" value="1"/>
</dbReference>
<dbReference type="OrthoDB" id="9776868at2"/>